<comment type="caution">
    <text evidence="2">The sequence shown here is derived from an EMBL/GenBank/DDBJ whole genome shotgun (WGS) entry which is preliminary data.</text>
</comment>
<evidence type="ECO:0000313" key="2">
    <source>
        <dbReference type="EMBL" id="SUA92269.1"/>
    </source>
</evidence>
<dbReference type="EMBL" id="UGSJ01000001">
    <property type="protein sequence ID" value="SUA92269.1"/>
    <property type="molecule type" value="Genomic_DNA"/>
</dbReference>
<evidence type="ECO:0000313" key="3">
    <source>
        <dbReference type="Proteomes" id="UP000254589"/>
    </source>
</evidence>
<dbReference type="AlphaFoldDB" id="A0AAJ5D213"/>
<feature type="domain" description="DUF4145" evidence="1">
    <location>
        <begin position="68"/>
        <end position="145"/>
    </location>
</feature>
<evidence type="ECO:0000259" key="1">
    <source>
        <dbReference type="Pfam" id="PF13643"/>
    </source>
</evidence>
<reference evidence="2 3" key="1">
    <citation type="submission" date="2018-06" db="EMBL/GenBank/DDBJ databases">
        <authorList>
            <consortium name="Pathogen Informatics"/>
            <person name="Doyle S."/>
        </authorList>
    </citation>
    <scope>NUCLEOTIDE SEQUENCE [LARGE SCALE GENOMIC DNA]</scope>
    <source>
        <strain evidence="2 3">NCTC13159</strain>
    </source>
</reference>
<protein>
    <recommendedName>
        <fullName evidence="1">DUF4145 domain-containing protein</fullName>
    </recommendedName>
</protein>
<dbReference type="InterPro" id="IPR025285">
    <property type="entry name" value="DUF4145"/>
</dbReference>
<organism evidence="2 3">
    <name type="scientific">Pandoraea pulmonicola</name>
    <dbReference type="NCBI Taxonomy" id="93221"/>
    <lineage>
        <taxon>Bacteria</taxon>
        <taxon>Pseudomonadati</taxon>
        <taxon>Pseudomonadota</taxon>
        <taxon>Betaproteobacteria</taxon>
        <taxon>Burkholderiales</taxon>
        <taxon>Burkholderiaceae</taxon>
        <taxon>Pandoraea</taxon>
    </lineage>
</organism>
<accession>A0AAJ5D213</accession>
<proteinExistence type="predicted"/>
<gene>
    <name evidence="2" type="ORF">NCTC13159_03793</name>
</gene>
<dbReference type="Proteomes" id="UP000254589">
    <property type="component" value="Unassembled WGS sequence"/>
</dbReference>
<sequence>MKWAILCTVGNGFNGTRASLAHCVHCGGESVWWSPKVQATFGMMVYPAATSAPPPHDDMPEDVRADYEEARQIAVVSPRAASALLRLSIEKLCAGLNAKGNNINERIGDLVAGGLPIGVQRALDAVRVIGNNAVHPGKMDRADVGAVCNTLFALVNLIVEDRITSPKMVDDVFSSLPSGARDAIERRDAGEGKQAE</sequence>
<name>A0AAJ5D213_PANPU</name>
<dbReference type="Pfam" id="PF13643">
    <property type="entry name" value="DUF4145"/>
    <property type="match status" value="1"/>
</dbReference>